<feature type="domain" description="F5/8 type C" evidence="3">
    <location>
        <begin position="792"/>
        <end position="946"/>
    </location>
</feature>
<dbReference type="SUPFAM" id="SSF49785">
    <property type="entry name" value="Galactose-binding domain-like"/>
    <property type="match status" value="5"/>
</dbReference>
<dbReference type="Proteomes" id="UP001501510">
    <property type="component" value="Unassembled WGS sequence"/>
</dbReference>
<dbReference type="Gene3D" id="2.60.120.260">
    <property type="entry name" value="Galactose-binding domain-like"/>
    <property type="match status" value="2"/>
</dbReference>
<dbReference type="Pfam" id="PF16403">
    <property type="entry name" value="Bact_surface_Ig-like"/>
    <property type="match status" value="1"/>
</dbReference>
<feature type="signal peptide" evidence="2">
    <location>
        <begin position="1"/>
        <end position="26"/>
    </location>
</feature>
<dbReference type="Gene3D" id="2.80.10.50">
    <property type="match status" value="1"/>
</dbReference>
<dbReference type="Pfam" id="PF14200">
    <property type="entry name" value="RicinB_lectin_2"/>
    <property type="match status" value="1"/>
</dbReference>
<dbReference type="InterPro" id="IPR000421">
    <property type="entry name" value="FA58C"/>
</dbReference>
<dbReference type="Pfam" id="PF00754">
    <property type="entry name" value="F5_F8_type_C"/>
    <property type="match status" value="2"/>
</dbReference>
<dbReference type="PROSITE" id="PS50022">
    <property type="entry name" value="FA58C_3"/>
    <property type="match status" value="2"/>
</dbReference>
<dbReference type="InterPro" id="IPR008979">
    <property type="entry name" value="Galactose-bd-like_sf"/>
</dbReference>
<gene>
    <name evidence="4" type="ORF">GCM10008906_21820</name>
</gene>
<dbReference type="InterPro" id="IPR038637">
    <property type="entry name" value="NPCBM_sf"/>
</dbReference>
<dbReference type="SMART" id="SM00458">
    <property type="entry name" value="RICIN"/>
    <property type="match status" value="1"/>
</dbReference>
<dbReference type="SUPFAM" id="SSF50370">
    <property type="entry name" value="Ricin B-like lectins"/>
    <property type="match status" value="1"/>
</dbReference>
<dbReference type="PROSITE" id="PS50231">
    <property type="entry name" value="RICIN_B_LECTIN"/>
    <property type="match status" value="1"/>
</dbReference>
<organism evidence="4 5">
    <name type="scientific">Clostridium oceanicum</name>
    <dbReference type="NCBI Taxonomy" id="1543"/>
    <lineage>
        <taxon>Bacteria</taxon>
        <taxon>Bacillati</taxon>
        <taxon>Bacillota</taxon>
        <taxon>Clostridia</taxon>
        <taxon>Eubacteriales</taxon>
        <taxon>Clostridiaceae</taxon>
        <taxon>Clostridium</taxon>
    </lineage>
</organism>
<dbReference type="InterPro" id="IPR000772">
    <property type="entry name" value="Ricin_B_lectin"/>
</dbReference>
<feature type="domain" description="F5/8 type C" evidence="3">
    <location>
        <begin position="424"/>
        <end position="571"/>
    </location>
</feature>
<dbReference type="InterPro" id="IPR013783">
    <property type="entry name" value="Ig-like_fold"/>
</dbReference>
<dbReference type="Pfam" id="PF13285">
    <property type="entry name" value="DUF4073"/>
    <property type="match status" value="1"/>
</dbReference>
<evidence type="ECO:0000313" key="5">
    <source>
        <dbReference type="Proteomes" id="UP001501510"/>
    </source>
</evidence>
<evidence type="ECO:0000313" key="4">
    <source>
        <dbReference type="EMBL" id="GAA0741088.1"/>
    </source>
</evidence>
<dbReference type="InterPro" id="IPR035992">
    <property type="entry name" value="Ricin_B-like_lectins"/>
</dbReference>
<name>A0ABP3UUA9_9CLOT</name>
<dbReference type="Pfam" id="PF08305">
    <property type="entry name" value="NPCBM"/>
    <property type="match status" value="3"/>
</dbReference>
<dbReference type="InterPro" id="IPR013222">
    <property type="entry name" value="Glyco_hyd_98_carb-bd"/>
</dbReference>
<proteinExistence type="predicted"/>
<evidence type="ECO:0000259" key="3">
    <source>
        <dbReference type="PROSITE" id="PS50022"/>
    </source>
</evidence>
<protein>
    <recommendedName>
        <fullName evidence="3">F5/8 type C domain-containing protein</fullName>
    </recommendedName>
</protein>
<dbReference type="SUPFAM" id="SSF110296">
    <property type="entry name" value="Oligoxyloglucan reducing end-specific cellobiohydrolase"/>
    <property type="match status" value="1"/>
</dbReference>
<accession>A0ABP3UUA9</accession>
<dbReference type="InterPro" id="IPR032179">
    <property type="entry name" value="Cry22Aa_Ig-like"/>
</dbReference>
<dbReference type="CDD" id="cd00161">
    <property type="entry name" value="beta-trefoil_Ricin-like"/>
    <property type="match status" value="1"/>
</dbReference>
<dbReference type="Gene3D" id="2.60.120.1060">
    <property type="entry name" value="NPCBM/NEW2 domain"/>
    <property type="match status" value="3"/>
</dbReference>
<dbReference type="RefSeq" id="WP_343761617.1">
    <property type="nucleotide sequence ID" value="NZ_BAAACG010000010.1"/>
</dbReference>
<dbReference type="EMBL" id="BAAACG010000010">
    <property type="protein sequence ID" value="GAA0741088.1"/>
    <property type="molecule type" value="Genomic_DNA"/>
</dbReference>
<dbReference type="InterPro" id="IPR025142">
    <property type="entry name" value="DUF4073"/>
</dbReference>
<dbReference type="Gene3D" id="1.20.1270.90">
    <property type="entry name" value="AF1782-like"/>
    <property type="match status" value="1"/>
</dbReference>
<reference evidence="5" key="1">
    <citation type="journal article" date="2019" name="Int. J. Syst. Evol. Microbiol.">
        <title>The Global Catalogue of Microorganisms (GCM) 10K type strain sequencing project: providing services to taxonomists for standard genome sequencing and annotation.</title>
        <authorList>
            <consortium name="The Broad Institute Genomics Platform"/>
            <consortium name="The Broad Institute Genome Sequencing Center for Infectious Disease"/>
            <person name="Wu L."/>
            <person name="Ma J."/>
        </authorList>
    </citation>
    <scope>NUCLEOTIDE SEQUENCE [LARGE SCALE GENOMIC DNA]</scope>
    <source>
        <strain evidence="5">JCM 1407</strain>
    </source>
</reference>
<feature type="chain" id="PRO_5047121596" description="F5/8 type C domain-containing protein" evidence="2">
    <location>
        <begin position="27"/>
        <end position="2122"/>
    </location>
</feature>
<keyword evidence="2" id="KW-0732">Signal</keyword>
<keyword evidence="1" id="KW-0378">Hydrolase</keyword>
<dbReference type="Gene3D" id="2.60.40.10">
    <property type="entry name" value="Immunoglobulins"/>
    <property type="match status" value="3"/>
</dbReference>
<evidence type="ECO:0000256" key="1">
    <source>
        <dbReference type="ARBA" id="ARBA00023295"/>
    </source>
</evidence>
<sequence length="2122" mass="238447">MITKKHKRISLLLFVSMLFSLLPLNAFNVAASSNEVSKPTLTEGVKYSEFFDKLTMFINDKVGNNIGKDGLNNYLKDSSFEKAIAQREFIRKAGASTIEEYASTKEKKDFINWILNNEEAMSLFLEGGEPDTEYSKALNVWFEIFTKDPDSKKGYELKLAIASAMKFGNGVPKWYTSRTLVTPYERYEYYKVREAEGVFPISMKTRSVWELRNTIKAPCSNWDLDYVREVIHKDRYNEEKQKVAVRYPPYTSTSIYKDENGKPYSVFGSKGDQFFGPDATIKEVHEIGGVCGTASKFGTITNNAFGNPGFNVGQPGHAAHVYYSPNTEGKWDLGYNISGWGKSSNRQSTYVPYTNYNDVSNRPAYWLTYEKSREDEEALHKSHQLKWIADALTDYNKAQAVRKVAIEINKWNIDVWKDYTNAIKNFWNEGIENTKIPLDKMTAEATSSHSSREDAAKAIDGNTSTIWHTRYGRNKAELPQSITLSFDKTYEINKFLYVPRQRGSSGRITEYNLYTSVDGENYKLVSHGTWGDNSKTKTAEFEKTNAKYIKLEAIKGHGGFATASELKVYRAVEDKPITIEERDELAYFILNTLKDSPRPVYDLLRSIQHLILNKETSRERQQKYMLDLNSMLEEASQINKKQGQITQEIKNLMPSQGFGLGDFNFNGANGGRLVGSKTDTEYSLDGGKTFKPITEENMKLTPEEIESITPENGIKLRLKGTSECVSIIIKKSRSLPKIYANDDMNKIFGLNDKVYFSTDDGETWTRYKNQDTLPDLSGDLKFMVKIPAEGKTARSEIRTFDFTSKVNPEVILPSDIKSIKTSVLKNTDVKAIYDGNINTIFHTNYKENGQKMPQSITIELKEASDIYKLEYVPKEDGYSTGRITEYNIYASADGEKFTLVSKGNWSGDNKVKTALFNARGAKYIKLEGVKAKRNYIAISELRLFKTETLIPHVSFNFDGSNAGRLVGANTDMEYSINNGKTWKSVTEANMKLTSEDFKNINPESIIKLRFKNTTEASEISFAACTRIPNVEGNDSENTITGLDNTMEYSIDSGETWTSYNEDFNLGLRGNVNLYVRYKATGTTFPSDYKVLNYTAEKTEKFDGRVIYKFISKATGRSIEIRGASRSDNADVIQSRTTGWSRQVVYLVPVSNGEYKIVSKLTSKVLAPKNLSTEDGATLAQTTYTGSDIQKWKIVNLGNNEYEIINVETGLAMTANSNRSTINISKLSHSNNQVWSLNYLQKVVVPEVTFSFDGENAEKIMGSNNSMEYTLDGGQSWKSVSRDNMTLSKEELSKIKSEYGIKIRVKGNAGILTIKTNKKANAPNVKANDNKNIVEGINSSMEYSVNSGNTWVKYKEDSEVKFLSDVNVLVRVSGKGVTPPGESKKLSFTSKITIPLYKAFNPMDYITVKDSQGNDIRGNIEVTKNNVDVNKKGMYSVTYKISNGDDEKTITKEVEVVSDFKYLSDIKYKSANFGWKRITKDVNTQNAPIVLNSIYGKDTFKKGMLAHASSEIVYDVENKGYTNFESYIGIENYAYNRNSSVIFKVYVDGTLKYDSGVMGSKARYKYVDVDIKGAKEVKLVADPNGSTSYDHATWADAKFIKKDSAPVIEATNVAYEKDDQINFDEILKNVKATDIEDGDLTSKVTYTTNYTKGSTGNFDIVYSVVDSEGCKTEKKVKLIVVNSSIYVSDTDWVSAKSGWSRTKKDLTINSRPLILWDGEKQVTYEKGIGTHAHSETIYNLEGKDYGYFTSYVGGAREGNYRTSVEFKVYVDGKLKAETGVMTKDTKAEFIKVNIAGAKELKLVVTEGGNGKGNDTAIWADSKFLIADKNVMAVDTSKLQEAIKEGEALKSSDYEKDSWDNLQGKVTEAKLLLTKGGADQAKVDKAIEDIKTAISSLERFKGESPVINAKDLSFYKGDEINFDSILSKVTALDKEDGDLTSKVTYTTNYVKDKVGEFEIVYTAVDSHQNKTTKKVKLEVKEKFVYASDLDWIKATTSCRKVQKDKSHTGGTLRLWDGEKEVTYEKGIGTHSNSEVIYNIEGKDFKYFKSTIGINRTANYRGSVKFKVFVDEKLVYTSDVMKKNTTSKSIEIELEGAKRIKLVVDDAGNGRGNDHANWADAKFIQ</sequence>
<dbReference type="Pfam" id="PF07554">
    <property type="entry name" value="FIVAR"/>
    <property type="match status" value="1"/>
</dbReference>
<evidence type="ECO:0000256" key="2">
    <source>
        <dbReference type="SAM" id="SignalP"/>
    </source>
</evidence>
<comment type="caution">
    <text evidence="4">The sequence shown here is derived from an EMBL/GenBank/DDBJ whole genome shotgun (WGS) entry which is preliminary data.</text>
</comment>
<keyword evidence="5" id="KW-1185">Reference proteome</keyword>
<dbReference type="SMART" id="SM00776">
    <property type="entry name" value="NPCBM"/>
    <property type="match status" value="3"/>
</dbReference>
<keyword evidence="1" id="KW-0326">Glycosidase</keyword>